<name>H0QW36_9ACTN</name>
<dbReference type="InterPro" id="IPR001387">
    <property type="entry name" value="Cro/C1-type_HTH"/>
</dbReference>
<dbReference type="STRING" id="1077974.GOEFS_018_00690"/>
<organism evidence="3 4">
    <name type="scientific">Gordonia effusa NBRC 100432</name>
    <dbReference type="NCBI Taxonomy" id="1077974"/>
    <lineage>
        <taxon>Bacteria</taxon>
        <taxon>Bacillati</taxon>
        <taxon>Actinomycetota</taxon>
        <taxon>Actinomycetes</taxon>
        <taxon>Mycobacteriales</taxon>
        <taxon>Gordoniaceae</taxon>
        <taxon>Gordonia</taxon>
    </lineage>
</organism>
<dbReference type="AlphaFoldDB" id="H0QW36"/>
<evidence type="ECO:0000259" key="2">
    <source>
        <dbReference type="PROSITE" id="PS50943"/>
    </source>
</evidence>
<dbReference type="GO" id="GO:0005829">
    <property type="term" value="C:cytosol"/>
    <property type="evidence" value="ECO:0007669"/>
    <property type="project" value="TreeGrafter"/>
</dbReference>
<dbReference type="InterPro" id="IPR010982">
    <property type="entry name" value="Lambda_DNA-bd_dom_sf"/>
</dbReference>
<sequence>MPRPTPRRVTSAAHDIGQQLAAWRKLQSLTAAQVAERADVARGTLSKIENGDAGVSFVAILKVARVLGVLDALISATDPYETDRGRARADEVLPKRVRQ</sequence>
<evidence type="ECO:0000256" key="1">
    <source>
        <dbReference type="ARBA" id="ARBA00023125"/>
    </source>
</evidence>
<gene>
    <name evidence="3" type="ORF">GOEFS_018_00690</name>
</gene>
<evidence type="ECO:0000313" key="4">
    <source>
        <dbReference type="Proteomes" id="UP000035034"/>
    </source>
</evidence>
<proteinExistence type="predicted"/>
<dbReference type="SUPFAM" id="SSF47413">
    <property type="entry name" value="lambda repressor-like DNA-binding domains"/>
    <property type="match status" value="1"/>
</dbReference>
<dbReference type="GO" id="GO:0003700">
    <property type="term" value="F:DNA-binding transcription factor activity"/>
    <property type="evidence" value="ECO:0007669"/>
    <property type="project" value="TreeGrafter"/>
</dbReference>
<dbReference type="PANTHER" id="PTHR46797:SF1">
    <property type="entry name" value="METHYLPHOSPHONATE SYNTHASE"/>
    <property type="match status" value="1"/>
</dbReference>
<keyword evidence="4" id="KW-1185">Reference proteome</keyword>
<keyword evidence="1" id="KW-0238">DNA-binding</keyword>
<dbReference type="GO" id="GO:0003677">
    <property type="term" value="F:DNA binding"/>
    <property type="evidence" value="ECO:0007669"/>
    <property type="project" value="UniProtKB-KW"/>
</dbReference>
<reference evidence="3 4" key="1">
    <citation type="submission" date="2011-12" db="EMBL/GenBank/DDBJ databases">
        <title>Whole genome shotgun sequence of Gordonia effusa NBRC 100432.</title>
        <authorList>
            <person name="Yoshida I."/>
            <person name="Takarada H."/>
            <person name="Hosoyama A."/>
            <person name="Tsuchikane K."/>
            <person name="Katsumata H."/>
            <person name="Yamazaki S."/>
            <person name="Fujita N."/>
        </authorList>
    </citation>
    <scope>NUCLEOTIDE SEQUENCE [LARGE SCALE GENOMIC DNA]</scope>
    <source>
        <strain evidence="3 4">NBRC 100432</strain>
    </source>
</reference>
<dbReference type="eggNOG" id="COG1396">
    <property type="taxonomic scope" value="Bacteria"/>
</dbReference>
<dbReference type="Pfam" id="PF13560">
    <property type="entry name" value="HTH_31"/>
    <property type="match status" value="1"/>
</dbReference>
<dbReference type="SMART" id="SM00530">
    <property type="entry name" value="HTH_XRE"/>
    <property type="match status" value="1"/>
</dbReference>
<accession>H0QW36</accession>
<dbReference type="PROSITE" id="PS50943">
    <property type="entry name" value="HTH_CROC1"/>
    <property type="match status" value="1"/>
</dbReference>
<dbReference type="OrthoDB" id="6637137at2"/>
<dbReference type="RefSeq" id="WP_007316375.1">
    <property type="nucleotide sequence ID" value="NZ_BAEH01000018.1"/>
</dbReference>
<dbReference type="EMBL" id="BAEH01000018">
    <property type="protein sequence ID" value="GAB17037.1"/>
    <property type="molecule type" value="Genomic_DNA"/>
</dbReference>
<dbReference type="Gene3D" id="1.10.260.40">
    <property type="entry name" value="lambda repressor-like DNA-binding domains"/>
    <property type="match status" value="1"/>
</dbReference>
<feature type="domain" description="HTH cro/C1-type" evidence="2">
    <location>
        <begin position="20"/>
        <end position="73"/>
    </location>
</feature>
<dbReference type="Proteomes" id="UP000035034">
    <property type="component" value="Unassembled WGS sequence"/>
</dbReference>
<dbReference type="InterPro" id="IPR050807">
    <property type="entry name" value="TransReg_Diox_bact_type"/>
</dbReference>
<evidence type="ECO:0000313" key="3">
    <source>
        <dbReference type="EMBL" id="GAB17037.1"/>
    </source>
</evidence>
<protein>
    <recommendedName>
        <fullName evidence="2">HTH cro/C1-type domain-containing protein</fullName>
    </recommendedName>
</protein>
<dbReference type="CDD" id="cd00093">
    <property type="entry name" value="HTH_XRE"/>
    <property type="match status" value="1"/>
</dbReference>
<comment type="caution">
    <text evidence="3">The sequence shown here is derived from an EMBL/GenBank/DDBJ whole genome shotgun (WGS) entry which is preliminary data.</text>
</comment>
<dbReference type="PANTHER" id="PTHR46797">
    <property type="entry name" value="HTH-TYPE TRANSCRIPTIONAL REGULATOR"/>
    <property type="match status" value="1"/>
</dbReference>